<feature type="compositionally biased region" description="Acidic residues" evidence="1">
    <location>
        <begin position="106"/>
        <end position="126"/>
    </location>
</feature>
<keyword evidence="2" id="KW-0645">Protease</keyword>
<dbReference type="EMBL" id="CP042392">
    <property type="protein sequence ID" value="QEA54206.1"/>
    <property type="molecule type" value="Genomic_DNA"/>
</dbReference>
<dbReference type="GO" id="GO:0004180">
    <property type="term" value="F:carboxypeptidase activity"/>
    <property type="evidence" value="ECO:0007669"/>
    <property type="project" value="UniProtKB-KW"/>
</dbReference>
<name>A0A5B8TLU6_9LACO</name>
<protein>
    <submittedName>
        <fullName evidence="2">Carboxypeptidase regulatory-like domain-containing protein</fullName>
    </submittedName>
</protein>
<keyword evidence="2" id="KW-0378">Hydrolase</keyword>
<dbReference type="Gene3D" id="2.60.40.1120">
    <property type="entry name" value="Carboxypeptidase-like, regulatory domain"/>
    <property type="match status" value="1"/>
</dbReference>
<dbReference type="Pfam" id="PF13620">
    <property type="entry name" value="CarboxypepD_reg"/>
    <property type="match status" value="1"/>
</dbReference>
<evidence type="ECO:0000313" key="3">
    <source>
        <dbReference type="Proteomes" id="UP000321772"/>
    </source>
</evidence>
<evidence type="ECO:0000313" key="2">
    <source>
        <dbReference type="EMBL" id="QEA54206.1"/>
    </source>
</evidence>
<dbReference type="SUPFAM" id="SSF49478">
    <property type="entry name" value="Cna protein B-type domain"/>
    <property type="match status" value="1"/>
</dbReference>
<gene>
    <name evidence="2" type="ORF">FGL77_13520</name>
</gene>
<sequence length="252" mass="27294">MRKIISLGLVSLTAISLVGCSSKPTLSLNKKSVTAFATVKGKATPGATIRFTDTSTKHTEKTVADEDGKFEEDDLTSGTYKVVASKDDQKSESKTLKVKGYASTYDDSESDESDDDSYDYDEDSSEESSTVAPEDVNTADYQTTIAYDSLARTPDDYKGEKVAFTGTVLQVMEDDDENELRVAIDDDYDNVVLVGYDPDIMSGSRILEDDTVTFYGESVGTMTYESTMGGDITIPAVLAAKIDDQGQTASDY</sequence>
<dbReference type="AlphaFoldDB" id="A0A5B8TLU6"/>
<accession>A0A5B8TLU6</accession>
<proteinExistence type="predicted"/>
<dbReference type="PROSITE" id="PS51257">
    <property type="entry name" value="PROKAR_LIPOPROTEIN"/>
    <property type="match status" value="1"/>
</dbReference>
<dbReference type="RefSeq" id="WP_146990709.1">
    <property type="nucleotide sequence ID" value="NZ_CP042392.1"/>
</dbReference>
<dbReference type="Proteomes" id="UP000321772">
    <property type="component" value="Chromosome"/>
</dbReference>
<reference evidence="2 3" key="1">
    <citation type="submission" date="2019-06" db="EMBL/GenBank/DDBJ databases">
        <title>Genome analyses of bacteria isolated from kimchi.</title>
        <authorList>
            <person name="Lee S."/>
            <person name="Ahn S."/>
            <person name="Roh S."/>
        </authorList>
    </citation>
    <scope>NUCLEOTIDE SEQUENCE [LARGE SCALE GENOMIC DNA]</scope>
    <source>
        <strain evidence="2 3">CBA3616</strain>
    </source>
</reference>
<evidence type="ECO:0000256" key="1">
    <source>
        <dbReference type="SAM" id="MobiDB-lite"/>
    </source>
</evidence>
<feature type="region of interest" description="Disordered" evidence="1">
    <location>
        <begin position="96"/>
        <end position="136"/>
    </location>
</feature>
<organism evidence="2 3">
    <name type="scientific">Loigolactobacillus coryniformis</name>
    <dbReference type="NCBI Taxonomy" id="1610"/>
    <lineage>
        <taxon>Bacteria</taxon>
        <taxon>Bacillati</taxon>
        <taxon>Bacillota</taxon>
        <taxon>Bacilli</taxon>
        <taxon>Lactobacillales</taxon>
        <taxon>Lactobacillaceae</taxon>
        <taxon>Loigolactobacillus</taxon>
    </lineage>
</organism>
<keyword evidence="2" id="KW-0121">Carboxypeptidase</keyword>